<comment type="caution">
    <text evidence="1">The sequence shown here is derived from an EMBL/GenBank/DDBJ whole genome shotgun (WGS) entry which is preliminary data.</text>
</comment>
<accession>A0A1B7TJV8</accession>
<evidence type="ECO:0000313" key="2">
    <source>
        <dbReference type="Proteomes" id="UP000092321"/>
    </source>
</evidence>
<dbReference type="OrthoDB" id="3973304at2759"/>
<name>A0A1B7TJV8_9ASCO</name>
<dbReference type="AlphaFoldDB" id="A0A1B7TJV8"/>
<dbReference type="Proteomes" id="UP000092321">
    <property type="component" value="Unassembled WGS sequence"/>
</dbReference>
<sequence length="248" mass="28021">MFSVLCRNTAVSKNHIVLSSSKLPILYNSLLSKRLNSNDNKDNSTKLDNNKNSSFLKLDSLLEGELKKATQRKAFQNENHSASNDDFNSLNAIADSASKVFLNKQIYNNLKITRGIKGGSQIKVNNNTSSMLNNNLGVLSQNILSTDLEDLSSLESKDEFGTLKTSKKLRNSPRGNIVVTKSLSSGLMHLTRRQQQNNIRFNLKLRERHMRPSKVKRAQKTRVSAKKFNEGWSDYMSIVHAMIRRGYT</sequence>
<dbReference type="EMBL" id="LXPE01000001">
    <property type="protein sequence ID" value="OBA29014.1"/>
    <property type="molecule type" value="Genomic_DNA"/>
</dbReference>
<evidence type="ECO:0000313" key="1">
    <source>
        <dbReference type="EMBL" id="OBA29014.1"/>
    </source>
</evidence>
<protein>
    <submittedName>
        <fullName evidence="1">Uncharacterized protein</fullName>
    </submittedName>
</protein>
<organism evidence="1 2">
    <name type="scientific">Hanseniaspora valbyensis NRRL Y-1626</name>
    <dbReference type="NCBI Taxonomy" id="766949"/>
    <lineage>
        <taxon>Eukaryota</taxon>
        <taxon>Fungi</taxon>
        <taxon>Dikarya</taxon>
        <taxon>Ascomycota</taxon>
        <taxon>Saccharomycotina</taxon>
        <taxon>Saccharomycetes</taxon>
        <taxon>Saccharomycodales</taxon>
        <taxon>Saccharomycodaceae</taxon>
        <taxon>Hanseniaspora</taxon>
    </lineage>
</organism>
<keyword evidence="2" id="KW-1185">Reference proteome</keyword>
<proteinExistence type="predicted"/>
<reference evidence="2" key="1">
    <citation type="journal article" date="2016" name="Proc. Natl. Acad. Sci. U.S.A.">
        <title>Comparative genomics of biotechnologically important yeasts.</title>
        <authorList>
            <person name="Riley R."/>
            <person name="Haridas S."/>
            <person name="Wolfe K.H."/>
            <person name="Lopes M.R."/>
            <person name="Hittinger C.T."/>
            <person name="Goeker M."/>
            <person name="Salamov A.A."/>
            <person name="Wisecaver J.H."/>
            <person name="Long T.M."/>
            <person name="Calvey C.H."/>
            <person name="Aerts A.L."/>
            <person name="Barry K.W."/>
            <person name="Choi C."/>
            <person name="Clum A."/>
            <person name="Coughlan A.Y."/>
            <person name="Deshpande S."/>
            <person name="Douglass A.P."/>
            <person name="Hanson S.J."/>
            <person name="Klenk H.-P."/>
            <person name="LaButti K.M."/>
            <person name="Lapidus A."/>
            <person name="Lindquist E.A."/>
            <person name="Lipzen A.M."/>
            <person name="Meier-Kolthoff J.P."/>
            <person name="Ohm R.A."/>
            <person name="Otillar R.P."/>
            <person name="Pangilinan J.L."/>
            <person name="Peng Y."/>
            <person name="Rokas A."/>
            <person name="Rosa C.A."/>
            <person name="Scheuner C."/>
            <person name="Sibirny A.A."/>
            <person name="Slot J.C."/>
            <person name="Stielow J.B."/>
            <person name="Sun H."/>
            <person name="Kurtzman C.P."/>
            <person name="Blackwell M."/>
            <person name="Grigoriev I.V."/>
            <person name="Jeffries T.W."/>
        </authorList>
    </citation>
    <scope>NUCLEOTIDE SEQUENCE [LARGE SCALE GENOMIC DNA]</scope>
    <source>
        <strain evidence="2">NRRL Y-1626</strain>
    </source>
</reference>
<gene>
    <name evidence="1" type="ORF">HANVADRAFT_50961</name>
</gene>